<comment type="caution">
    <text evidence="1">The sequence shown here is derived from an EMBL/GenBank/DDBJ whole genome shotgun (WGS) entry which is preliminary data.</text>
</comment>
<gene>
    <name evidence="1" type="ORF">OMAG_001159</name>
</gene>
<protein>
    <submittedName>
        <fullName evidence="1">Protein containing DUF1814</fullName>
    </submittedName>
</protein>
<accession>A0A0F0CSE1</accession>
<sequence length="321" mass="36970">MYAFKLLSELLKFYPDLVFKGGTSILLHIFPPARLSIDIDIILSERECSGLKDALIKMVSTSEWFDSVEEDIRTKNIPKAHYKFQFASKFSRISQYVLLDVVFAEHCYKKLVKKDIAKVPLIFFNQGNQIVDVPTQEGLFGDKMTAISSNTIGIPLNEKRSMEVVKQVIDLGELFNIVNDVDDIRQSFFNTVHQENKFRKKDYSISDILEDIVDIAFKYSQSQLKGADNSFYEIKLINDGLNRVVNHLRKKMSQMEIKIAFSKIVYMANILKGKDSGRLIKNVDLSLIQPPVFTNKYKILERLKAVNPIAYFYWAMSFSSK</sequence>
<reference evidence="1 2" key="1">
    <citation type="submission" date="2015-02" db="EMBL/GenBank/DDBJ databases">
        <title>Single-cell genomics of uncultivated deep-branching MTB reveals a conserved set of magnetosome genes.</title>
        <authorList>
            <person name="Kolinko S."/>
            <person name="Richter M."/>
            <person name="Glockner F.O."/>
            <person name="Brachmann A."/>
            <person name="Schuler D."/>
        </authorList>
    </citation>
    <scope>NUCLEOTIDE SEQUENCE [LARGE SCALE GENOMIC DNA]</scope>
    <source>
        <strain evidence="1">SKK-01</strain>
    </source>
</reference>
<dbReference type="EMBL" id="JYNY01000232">
    <property type="protein sequence ID" value="KJJ84929.1"/>
    <property type="molecule type" value="Genomic_DNA"/>
</dbReference>
<organism evidence="1 2">
    <name type="scientific">Candidatus Omnitrophus magneticus</name>
    <dbReference type="NCBI Taxonomy" id="1609969"/>
    <lineage>
        <taxon>Bacteria</taxon>
        <taxon>Pseudomonadati</taxon>
        <taxon>Candidatus Omnitrophota</taxon>
        <taxon>Candidatus Omnitrophus</taxon>
    </lineage>
</organism>
<dbReference type="AlphaFoldDB" id="A0A0F0CSE1"/>
<name>A0A0F0CSE1_9BACT</name>
<dbReference type="InterPro" id="IPR014942">
    <property type="entry name" value="AbiEii"/>
</dbReference>
<keyword evidence="2" id="KW-1185">Reference proteome</keyword>
<dbReference type="Pfam" id="PF08843">
    <property type="entry name" value="AbiEii"/>
    <property type="match status" value="1"/>
</dbReference>
<evidence type="ECO:0000313" key="2">
    <source>
        <dbReference type="Proteomes" id="UP000033428"/>
    </source>
</evidence>
<dbReference type="Proteomes" id="UP000033428">
    <property type="component" value="Unassembled WGS sequence"/>
</dbReference>
<proteinExistence type="predicted"/>
<evidence type="ECO:0000313" key="1">
    <source>
        <dbReference type="EMBL" id="KJJ84929.1"/>
    </source>
</evidence>